<dbReference type="Pfam" id="PF05699">
    <property type="entry name" value="Dimer_Tnp_hAT"/>
    <property type="match status" value="1"/>
</dbReference>
<dbReference type="AlphaFoldDB" id="W2H4K3"/>
<dbReference type="Proteomes" id="UP000053236">
    <property type="component" value="Unassembled WGS sequence"/>
</dbReference>
<dbReference type="InterPro" id="IPR012337">
    <property type="entry name" value="RNaseH-like_sf"/>
</dbReference>
<name>W2H4K3_PHYNI</name>
<evidence type="ECO:0000313" key="2">
    <source>
        <dbReference type="EMBL" id="ETK90099.1"/>
    </source>
</evidence>
<sequence length="131" mass="15230">MNNESSKMIGFRDQNSWNHWISLNVDWPGVTTNGGKYNALLLYRQVDVLTWFRDHGASKFPAVVILARIYLAKPLSTAIQERFFSLSSYEVNLLRTRLEDKRAGMLCLMKANWREYKTLLKEDKLETTDPA</sequence>
<dbReference type="EMBL" id="KI685585">
    <property type="protein sequence ID" value="ETK90099.1"/>
    <property type="molecule type" value="Genomic_DNA"/>
</dbReference>
<accession>W2H4K3</accession>
<dbReference type="SUPFAM" id="SSF53098">
    <property type="entry name" value="Ribonuclease H-like"/>
    <property type="match status" value="1"/>
</dbReference>
<dbReference type="GO" id="GO:0046983">
    <property type="term" value="F:protein dimerization activity"/>
    <property type="evidence" value="ECO:0007669"/>
    <property type="project" value="InterPro"/>
</dbReference>
<proteinExistence type="predicted"/>
<dbReference type="VEuPathDB" id="FungiDB:PPTG_24071"/>
<protein>
    <recommendedName>
        <fullName evidence="1">HAT C-terminal dimerisation domain-containing protein</fullName>
    </recommendedName>
</protein>
<gene>
    <name evidence="2" type="ORF">L915_06063</name>
</gene>
<organism evidence="2">
    <name type="scientific">Phytophthora nicotianae</name>
    <name type="common">Potato buckeye rot agent</name>
    <name type="synonym">Phytophthora parasitica</name>
    <dbReference type="NCBI Taxonomy" id="4792"/>
    <lineage>
        <taxon>Eukaryota</taxon>
        <taxon>Sar</taxon>
        <taxon>Stramenopiles</taxon>
        <taxon>Oomycota</taxon>
        <taxon>Peronosporomycetes</taxon>
        <taxon>Peronosporales</taxon>
        <taxon>Peronosporaceae</taxon>
        <taxon>Phytophthora</taxon>
    </lineage>
</organism>
<reference evidence="2" key="1">
    <citation type="submission" date="2013-11" db="EMBL/GenBank/DDBJ databases">
        <title>The Genome Sequence of Phytophthora parasitica CJ02B3.</title>
        <authorList>
            <consortium name="The Broad Institute Genomics Platform"/>
            <person name="Russ C."/>
            <person name="Tyler B."/>
            <person name="Panabieres F."/>
            <person name="Shan W."/>
            <person name="Tripathy S."/>
            <person name="Grunwald N."/>
            <person name="Machado M."/>
            <person name="Johnson C.S."/>
            <person name="Arredondo F."/>
            <person name="Hong C."/>
            <person name="Coffey M."/>
            <person name="Young S.K."/>
            <person name="Zeng Q."/>
            <person name="Gargeya S."/>
            <person name="Fitzgerald M."/>
            <person name="Abouelleil A."/>
            <person name="Alvarado L."/>
            <person name="Chapman S.B."/>
            <person name="Gainer-Dewar J."/>
            <person name="Goldberg J."/>
            <person name="Griggs A."/>
            <person name="Gujja S."/>
            <person name="Hansen M."/>
            <person name="Howarth C."/>
            <person name="Imamovic A."/>
            <person name="Ireland A."/>
            <person name="Larimer J."/>
            <person name="McCowan C."/>
            <person name="Murphy C."/>
            <person name="Pearson M."/>
            <person name="Poon T.W."/>
            <person name="Priest M."/>
            <person name="Roberts A."/>
            <person name="Saif S."/>
            <person name="Shea T."/>
            <person name="Sykes S."/>
            <person name="Wortman J."/>
            <person name="Nusbaum C."/>
            <person name="Birren B."/>
        </authorList>
    </citation>
    <scope>NUCLEOTIDE SEQUENCE [LARGE SCALE GENOMIC DNA]</scope>
    <source>
        <strain evidence="2">CJ02B3</strain>
    </source>
</reference>
<dbReference type="InterPro" id="IPR008906">
    <property type="entry name" value="HATC_C_dom"/>
</dbReference>
<feature type="domain" description="HAT C-terminal dimerisation" evidence="1">
    <location>
        <begin position="44"/>
        <end position="110"/>
    </location>
</feature>
<evidence type="ECO:0000259" key="1">
    <source>
        <dbReference type="Pfam" id="PF05699"/>
    </source>
</evidence>